<dbReference type="EnsemblProtists" id="Phyra79476">
    <property type="protein sequence ID" value="Phyra79476"/>
    <property type="gene ID" value="Phyra79476"/>
</dbReference>
<keyword evidence="3" id="KW-1185">Reference proteome</keyword>
<dbReference type="Proteomes" id="UP000005238">
    <property type="component" value="Unassembled WGS sequence"/>
</dbReference>
<dbReference type="InParanoid" id="H3GRI3"/>
<dbReference type="AlphaFoldDB" id="H3GRI3"/>
<feature type="region of interest" description="Disordered" evidence="1">
    <location>
        <begin position="1"/>
        <end position="42"/>
    </location>
</feature>
<name>H3GRI3_PHYRM</name>
<evidence type="ECO:0000313" key="3">
    <source>
        <dbReference type="Proteomes" id="UP000005238"/>
    </source>
</evidence>
<proteinExistence type="predicted"/>
<sequence>MATSLTSFNSTSSTPHGRAQAHRDEGAGHAAGEGLVGLHGGHTTEQFELLEQTVMSQETAIRTVRGDNVQADDVYVLFSSVPRTTESVLCLLRGFFEQQNVP</sequence>
<dbReference type="HOGENOM" id="CLU_2283038_0_0_1"/>
<reference evidence="2" key="2">
    <citation type="submission" date="2015-06" db="UniProtKB">
        <authorList>
            <consortium name="EnsemblProtists"/>
        </authorList>
    </citation>
    <scope>IDENTIFICATION</scope>
    <source>
        <strain evidence="2">Pr102</strain>
    </source>
</reference>
<dbReference type="EMBL" id="DS566038">
    <property type="status" value="NOT_ANNOTATED_CDS"/>
    <property type="molecule type" value="Genomic_DNA"/>
</dbReference>
<protein>
    <submittedName>
        <fullName evidence="2">Uncharacterized protein</fullName>
    </submittedName>
</protein>
<feature type="compositionally biased region" description="Gly residues" evidence="1">
    <location>
        <begin position="29"/>
        <end position="40"/>
    </location>
</feature>
<accession>H3GRI3</accession>
<reference evidence="3" key="1">
    <citation type="journal article" date="2006" name="Science">
        <title>Phytophthora genome sequences uncover evolutionary origins and mechanisms of pathogenesis.</title>
        <authorList>
            <person name="Tyler B.M."/>
            <person name="Tripathy S."/>
            <person name="Zhang X."/>
            <person name="Dehal P."/>
            <person name="Jiang R.H."/>
            <person name="Aerts A."/>
            <person name="Arredondo F.D."/>
            <person name="Baxter L."/>
            <person name="Bensasson D."/>
            <person name="Beynon J.L."/>
            <person name="Chapman J."/>
            <person name="Damasceno C.M."/>
            <person name="Dorrance A.E."/>
            <person name="Dou D."/>
            <person name="Dickerman A.W."/>
            <person name="Dubchak I.L."/>
            <person name="Garbelotto M."/>
            <person name="Gijzen M."/>
            <person name="Gordon S.G."/>
            <person name="Govers F."/>
            <person name="Grunwald N.J."/>
            <person name="Huang W."/>
            <person name="Ivors K.L."/>
            <person name="Jones R.W."/>
            <person name="Kamoun S."/>
            <person name="Krampis K."/>
            <person name="Lamour K.H."/>
            <person name="Lee M.K."/>
            <person name="McDonald W.H."/>
            <person name="Medina M."/>
            <person name="Meijer H.J."/>
            <person name="Nordberg E.K."/>
            <person name="Maclean D.J."/>
            <person name="Ospina-Giraldo M.D."/>
            <person name="Morris P.F."/>
            <person name="Phuntumart V."/>
            <person name="Putnam N.H."/>
            <person name="Rash S."/>
            <person name="Rose J.K."/>
            <person name="Sakihama Y."/>
            <person name="Salamov A.A."/>
            <person name="Savidor A."/>
            <person name="Scheuring C.F."/>
            <person name="Smith B.M."/>
            <person name="Sobral B.W."/>
            <person name="Terry A."/>
            <person name="Torto-Alalibo T.A."/>
            <person name="Win J."/>
            <person name="Xu Z."/>
            <person name="Zhang H."/>
            <person name="Grigoriev I.V."/>
            <person name="Rokhsar D.S."/>
            <person name="Boore J.L."/>
        </authorList>
    </citation>
    <scope>NUCLEOTIDE SEQUENCE [LARGE SCALE GENOMIC DNA]</scope>
    <source>
        <strain evidence="3">Pr102</strain>
    </source>
</reference>
<evidence type="ECO:0000313" key="2">
    <source>
        <dbReference type="EnsemblProtists" id="Phyra79476"/>
    </source>
</evidence>
<organism evidence="2 3">
    <name type="scientific">Phytophthora ramorum</name>
    <name type="common">Sudden oak death agent</name>
    <dbReference type="NCBI Taxonomy" id="164328"/>
    <lineage>
        <taxon>Eukaryota</taxon>
        <taxon>Sar</taxon>
        <taxon>Stramenopiles</taxon>
        <taxon>Oomycota</taxon>
        <taxon>Peronosporomycetes</taxon>
        <taxon>Peronosporales</taxon>
        <taxon>Peronosporaceae</taxon>
        <taxon>Phytophthora</taxon>
    </lineage>
</organism>
<evidence type="ECO:0000256" key="1">
    <source>
        <dbReference type="SAM" id="MobiDB-lite"/>
    </source>
</evidence>
<feature type="compositionally biased region" description="Low complexity" evidence="1">
    <location>
        <begin position="1"/>
        <end position="14"/>
    </location>
</feature>